<evidence type="ECO:0000256" key="15">
    <source>
        <dbReference type="ARBA" id="ARBA00023242"/>
    </source>
</evidence>
<keyword evidence="6" id="KW-0963">Cytoplasm</keyword>
<evidence type="ECO:0000256" key="17">
    <source>
        <dbReference type="SAM" id="Coils"/>
    </source>
</evidence>
<dbReference type="GO" id="GO:0016567">
    <property type="term" value="P:protein ubiquitination"/>
    <property type="evidence" value="ECO:0007669"/>
    <property type="project" value="InterPro"/>
</dbReference>
<dbReference type="EC" id="2.3.2.27" evidence="5"/>
<evidence type="ECO:0000256" key="9">
    <source>
        <dbReference type="ARBA" id="ARBA00022737"/>
    </source>
</evidence>
<evidence type="ECO:0000256" key="14">
    <source>
        <dbReference type="ARBA" id="ARBA00023204"/>
    </source>
</evidence>
<comment type="subcellular location">
    <subcellularLocation>
        <location evidence="3">Cytoplasm</location>
    </subcellularLocation>
    <subcellularLocation>
        <location evidence="2">Nucleus</location>
        <location evidence="2">PML body</location>
    </subcellularLocation>
</comment>
<dbReference type="GO" id="GO:0008270">
    <property type="term" value="F:zinc ion binding"/>
    <property type="evidence" value="ECO:0007669"/>
    <property type="project" value="UniProtKB-KW"/>
</dbReference>
<accession>A0AAJ7FLW5</accession>
<dbReference type="AlphaFoldDB" id="A0AAJ7FLW5"/>
<feature type="compositionally biased region" description="Acidic residues" evidence="18">
    <location>
        <begin position="33"/>
        <end position="47"/>
    </location>
</feature>
<dbReference type="InterPro" id="IPR013083">
    <property type="entry name" value="Znf_RING/FYVE/PHD"/>
</dbReference>
<dbReference type="PROSITE" id="PS50089">
    <property type="entry name" value="ZF_RING_2"/>
    <property type="match status" value="1"/>
</dbReference>
<organism evidence="20 21">
    <name type="scientific">Cephus cinctus</name>
    <name type="common">Wheat stem sawfly</name>
    <dbReference type="NCBI Taxonomy" id="211228"/>
    <lineage>
        <taxon>Eukaryota</taxon>
        <taxon>Metazoa</taxon>
        <taxon>Ecdysozoa</taxon>
        <taxon>Arthropoda</taxon>
        <taxon>Hexapoda</taxon>
        <taxon>Insecta</taxon>
        <taxon>Pterygota</taxon>
        <taxon>Neoptera</taxon>
        <taxon>Endopterygota</taxon>
        <taxon>Hymenoptera</taxon>
        <taxon>Cephoidea</taxon>
        <taxon>Cephidae</taxon>
        <taxon>Cephus</taxon>
    </lineage>
</organism>
<evidence type="ECO:0000259" key="19">
    <source>
        <dbReference type="PROSITE" id="PS50089"/>
    </source>
</evidence>
<evidence type="ECO:0000256" key="18">
    <source>
        <dbReference type="SAM" id="MobiDB-lite"/>
    </source>
</evidence>
<dbReference type="InterPro" id="IPR015943">
    <property type="entry name" value="WD40/YVTN_repeat-like_dom_sf"/>
</dbReference>
<dbReference type="SUPFAM" id="SSF57850">
    <property type="entry name" value="RING/U-box"/>
    <property type="match status" value="1"/>
</dbReference>
<keyword evidence="10" id="KW-0227">DNA damage</keyword>
<dbReference type="GeneID" id="107269211"/>
<evidence type="ECO:0000256" key="13">
    <source>
        <dbReference type="ARBA" id="ARBA00022833"/>
    </source>
</evidence>
<dbReference type="GO" id="GO:0005737">
    <property type="term" value="C:cytoplasm"/>
    <property type="evidence" value="ECO:0007669"/>
    <property type="project" value="UniProtKB-SubCell"/>
</dbReference>
<keyword evidence="15" id="KW-0539">Nucleus</keyword>
<keyword evidence="17" id="KW-0175">Coiled coil</keyword>
<dbReference type="PANTHER" id="PTHR16047">
    <property type="entry name" value="RFWD3 PROTEIN"/>
    <property type="match status" value="1"/>
</dbReference>
<evidence type="ECO:0000313" key="20">
    <source>
        <dbReference type="Proteomes" id="UP000694920"/>
    </source>
</evidence>
<dbReference type="InterPro" id="IPR037381">
    <property type="entry name" value="RFWD3"/>
</dbReference>
<dbReference type="KEGG" id="ccin:107269211"/>
<dbReference type="PANTHER" id="PTHR16047:SF7">
    <property type="entry name" value="E3 UBIQUITIN-PROTEIN LIGASE RFWD3"/>
    <property type="match status" value="1"/>
</dbReference>
<evidence type="ECO:0000256" key="8">
    <source>
        <dbReference type="ARBA" id="ARBA00022679"/>
    </source>
</evidence>
<name>A0AAJ7FLW5_CEPCN</name>
<dbReference type="Pfam" id="PF13639">
    <property type="entry name" value="zf-RING_2"/>
    <property type="match status" value="1"/>
</dbReference>
<dbReference type="SMART" id="SM00184">
    <property type="entry name" value="RING"/>
    <property type="match status" value="1"/>
</dbReference>
<keyword evidence="11 16" id="KW-0479">Metal-binding</keyword>
<dbReference type="CTD" id="55159"/>
<proteinExistence type="predicted"/>
<evidence type="ECO:0000256" key="1">
    <source>
        <dbReference type="ARBA" id="ARBA00000900"/>
    </source>
</evidence>
<evidence type="ECO:0000256" key="2">
    <source>
        <dbReference type="ARBA" id="ARBA00004322"/>
    </source>
</evidence>
<evidence type="ECO:0000256" key="16">
    <source>
        <dbReference type="PROSITE-ProRule" id="PRU00175"/>
    </source>
</evidence>
<dbReference type="InterPro" id="IPR036322">
    <property type="entry name" value="WD40_repeat_dom_sf"/>
</dbReference>
<dbReference type="SUPFAM" id="SSF50978">
    <property type="entry name" value="WD40 repeat-like"/>
    <property type="match status" value="1"/>
</dbReference>
<evidence type="ECO:0000256" key="4">
    <source>
        <dbReference type="ARBA" id="ARBA00004906"/>
    </source>
</evidence>
<keyword evidence="12" id="KW-0833">Ubl conjugation pathway</keyword>
<dbReference type="Gene3D" id="2.130.10.10">
    <property type="entry name" value="YVTN repeat-like/Quinoprotein amine dehydrogenase"/>
    <property type="match status" value="1"/>
</dbReference>
<keyword evidence="11 16" id="KW-0863">Zinc-finger</keyword>
<evidence type="ECO:0000256" key="6">
    <source>
        <dbReference type="ARBA" id="ARBA00022490"/>
    </source>
</evidence>
<gene>
    <name evidence="21" type="primary">LOC107269211</name>
</gene>
<keyword evidence="14" id="KW-0234">DNA repair</keyword>
<keyword evidence="7" id="KW-0853">WD repeat</keyword>
<evidence type="ECO:0000256" key="12">
    <source>
        <dbReference type="ARBA" id="ARBA00022786"/>
    </source>
</evidence>
<evidence type="ECO:0000313" key="21">
    <source>
        <dbReference type="RefSeq" id="XP_015598293.1"/>
    </source>
</evidence>
<evidence type="ECO:0000256" key="10">
    <source>
        <dbReference type="ARBA" id="ARBA00022763"/>
    </source>
</evidence>
<comment type="pathway">
    <text evidence="4">Protein modification; protein ubiquitination.</text>
</comment>
<dbReference type="GO" id="GO:0061630">
    <property type="term" value="F:ubiquitin protein ligase activity"/>
    <property type="evidence" value="ECO:0007669"/>
    <property type="project" value="UniProtKB-EC"/>
</dbReference>
<protein>
    <recommendedName>
        <fullName evidence="5">RING-type E3 ubiquitin transferase</fullName>
        <ecNumber evidence="5">2.3.2.27</ecNumber>
    </recommendedName>
</protein>
<dbReference type="RefSeq" id="XP_015598293.1">
    <property type="nucleotide sequence ID" value="XM_015742807.2"/>
</dbReference>
<evidence type="ECO:0000256" key="3">
    <source>
        <dbReference type="ARBA" id="ARBA00004496"/>
    </source>
</evidence>
<sequence>MENMDYIVLDDNEDVIDEQWGQHNADPVNDNVSDNEDNDSNPDEADEGPERAKKLKEEVVEEIDSGQACPICMDVWSNGGEHRLCCLRCGHLFGHSCILRWLKQGCTSGTRRCPQCNRKAAIKDIRVLYAKKLSAVDTTELDNLKTDLNNVTAERNRLQMELSRFNLRQSLYDSQLKSLKSRIAELETQQTDLNIQLKQGSSRTSTRKFHLERTLDICKESECRVLDYNEWLNCLVVSQKSANSVFPGYGVKKIDTENFQPLQFIFLHSQQIRDVAFHSVQKEILLSVGFDKCAKITDIQNNVVVHTYHTESQLWSCCWSGNSSNIFMVGAQNGTITKFDTRQTGSPVEIVESPRDRTPVVSLASIPSCSRRTACSGGFIACRLNSCYGYEYRDAKYEHKQIHIQGPFMSVRYDEKNHHILISCRPNATIPHARHVVCTIQAGTENEIACNVIYDFNGGSSQQLLSRPCHVNIDDDTYVAAHQESTKSIPLWSVSKGTQDYSIPVSDPIVDLCSFEIKHNIFLATLAKKKLRIYNYG</sequence>
<dbReference type="InterPro" id="IPR001841">
    <property type="entry name" value="Znf_RING"/>
</dbReference>
<dbReference type="GO" id="GO:0036297">
    <property type="term" value="P:interstrand cross-link repair"/>
    <property type="evidence" value="ECO:0007669"/>
    <property type="project" value="InterPro"/>
</dbReference>
<feature type="region of interest" description="Disordered" evidence="18">
    <location>
        <begin position="16"/>
        <end position="52"/>
    </location>
</feature>
<dbReference type="InterPro" id="IPR056527">
    <property type="entry name" value="WD40_RFWD3"/>
</dbReference>
<evidence type="ECO:0000256" key="11">
    <source>
        <dbReference type="ARBA" id="ARBA00022771"/>
    </source>
</evidence>
<keyword evidence="8" id="KW-0808">Transferase</keyword>
<feature type="coiled-coil region" evidence="17">
    <location>
        <begin position="141"/>
        <end position="196"/>
    </location>
</feature>
<comment type="catalytic activity">
    <reaction evidence="1">
        <text>S-ubiquitinyl-[E2 ubiquitin-conjugating enzyme]-L-cysteine + [acceptor protein]-L-lysine = [E2 ubiquitin-conjugating enzyme]-L-cysteine + N(6)-ubiquitinyl-[acceptor protein]-L-lysine.</text>
        <dbReference type="EC" id="2.3.2.27"/>
    </reaction>
</comment>
<dbReference type="Proteomes" id="UP000694920">
    <property type="component" value="Unplaced"/>
</dbReference>
<evidence type="ECO:0000256" key="5">
    <source>
        <dbReference type="ARBA" id="ARBA00012483"/>
    </source>
</evidence>
<feature type="domain" description="RING-type" evidence="19">
    <location>
        <begin position="69"/>
        <end position="117"/>
    </location>
</feature>
<dbReference type="CDD" id="cd16450">
    <property type="entry name" value="mRING-C3HGC3_RFWD3"/>
    <property type="match status" value="1"/>
</dbReference>
<evidence type="ECO:0000256" key="7">
    <source>
        <dbReference type="ARBA" id="ARBA00022574"/>
    </source>
</evidence>
<dbReference type="SMART" id="SM00320">
    <property type="entry name" value="WD40"/>
    <property type="match status" value="2"/>
</dbReference>
<dbReference type="GO" id="GO:0016605">
    <property type="term" value="C:PML body"/>
    <property type="evidence" value="ECO:0007669"/>
    <property type="project" value="UniProtKB-SubCell"/>
</dbReference>
<dbReference type="Gene3D" id="3.30.40.10">
    <property type="entry name" value="Zinc/RING finger domain, C3HC4 (zinc finger)"/>
    <property type="match status" value="1"/>
</dbReference>
<keyword evidence="13" id="KW-0862">Zinc</keyword>
<dbReference type="InterPro" id="IPR001680">
    <property type="entry name" value="WD40_rpt"/>
</dbReference>
<dbReference type="Pfam" id="PF23419">
    <property type="entry name" value="WD40_RFWD3"/>
    <property type="match status" value="1"/>
</dbReference>
<keyword evidence="20" id="KW-1185">Reference proteome</keyword>
<reference evidence="21" key="1">
    <citation type="submission" date="2025-08" db="UniProtKB">
        <authorList>
            <consortium name="RefSeq"/>
        </authorList>
    </citation>
    <scope>IDENTIFICATION</scope>
</reference>
<keyword evidence="9" id="KW-0677">Repeat</keyword>